<protein>
    <submittedName>
        <fullName evidence="7">Cathepsin L ase</fullName>
    </submittedName>
</protein>
<dbReference type="InterPro" id="IPR000169">
    <property type="entry name" value="Pept_cys_AS"/>
</dbReference>
<dbReference type="InterPro" id="IPR039417">
    <property type="entry name" value="Peptidase_C1A_papain-like"/>
</dbReference>
<organism evidence="7 8">
    <name type="scientific">Olea europaea subsp. europaea</name>
    <dbReference type="NCBI Taxonomy" id="158383"/>
    <lineage>
        <taxon>Eukaryota</taxon>
        <taxon>Viridiplantae</taxon>
        <taxon>Streptophyta</taxon>
        <taxon>Embryophyta</taxon>
        <taxon>Tracheophyta</taxon>
        <taxon>Spermatophyta</taxon>
        <taxon>Magnoliopsida</taxon>
        <taxon>eudicotyledons</taxon>
        <taxon>Gunneridae</taxon>
        <taxon>Pentapetalae</taxon>
        <taxon>asterids</taxon>
        <taxon>lamiids</taxon>
        <taxon>Lamiales</taxon>
        <taxon>Oleaceae</taxon>
        <taxon>Oleeae</taxon>
        <taxon>Olea</taxon>
    </lineage>
</organism>
<dbReference type="InterPro" id="IPR013201">
    <property type="entry name" value="Prot_inhib_I29"/>
</dbReference>
<feature type="signal peptide" evidence="4">
    <location>
        <begin position="1"/>
        <end position="32"/>
    </location>
</feature>
<feature type="region of interest" description="Disordered" evidence="3">
    <location>
        <begin position="322"/>
        <end position="352"/>
    </location>
</feature>
<feature type="region of interest" description="Disordered" evidence="3">
    <location>
        <begin position="226"/>
        <end position="273"/>
    </location>
</feature>
<keyword evidence="4" id="KW-0732">Signal</keyword>
<dbReference type="Proteomes" id="UP000594638">
    <property type="component" value="Unassembled WGS sequence"/>
</dbReference>
<evidence type="ECO:0000259" key="5">
    <source>
        <dbReference type="SMART" id="SM00645"/>
    </source>
</evidence>
<evidence type="ECO:0000313" key="7">
    <source>
        <dbReference type="EMBL" id="CAA3006387.1"/>
    </source>
</evidence>
<dbReference type="PROSITE" id="PS51257">
    <property type="entry name" value="PROKAR_LIPOPROTEIN"/>
    <property type="match status" value="1"/>
</dbReference>
<evidence type="ECO:0000313" key="8">
    <source>
        <dbReference type="Proteomes" id="UP000594638"/>
    </source>
</evidence>
<dbReference type="GO" id="GO:0008234">
    <property type="term" value="F:cysteine-type peptidase activity"/>
    <property type="evidence" value="ECO:0007669"/>
    <property type="project" value="InterPro"/>
</dbReference>
<dbReference type="PROSITE" id="PS00139">
    <property type="entry name" value="THIOL_PROTEASE_CYS"/>
    <property type="match status" value="1"/>
</dbReference>
<dbReference type="OrthoDB" id="3789175at2759"/>
<dbReference type="Gramene" id="OE9A089699T1">
    <property type="protein sequence ID" value="OE9A089699C1"/>
    <property type="gene ID" value="OE9A089699"/>
</dbReference>
<sequence length="625" mass="69315">MIGTKRAHLALLGLLALGLLLVVACQVHSSAADEAPTGARASFKLPRVFDFQRFKSSFRKMYDSSLEEMVRMKLFLARSYRAFISAVKYKHREANYYLAVNSRSDWTPVEWAASENRFIAEEPLESTGVGRLETEVELEQADQEGEEEEEELPTNEAHLEQVDVELMTPEQLEAELAHVEAHADEPGLGELAAELRKMRHLSAPSRRRRRRRRSVSGLRDFDVAEALERSPASSSTADGLPKGESEPPSNNPDYEPPELVSMGSSGDANKWSGHPQFRATLQLLAAEGEGRDYSKLPVKGKYRTVGWSFSFWKMFGGGSSDKLNVSPGKRSTTSSSSSSSPSSGGSTDAGDKQVAADGDVVWVDHSKSACMPEVQDQGSCGSCYAFAVLAFFEHAYCRETGKRVKFSEQYALDCGGKLGLHGCAGGRVDLTGDFFANFGLELASHYPYRARKEMCPYSPEADLPKMGYLKLNTHFQSIIPVEHFETYLRHSPMVITINTEGDFQEYGGGVWDGRECTNEQRHAVLLVGHGREDGEEYWLVRNSYSADWGEGGHFKLNKNSNCIHLPYGRVWGSTDGGERIHLAPERNKHVPKPLVKTRKYYVKNFFHQAEEIKRSVIGGGGGGDS</sequence>
<dbReference type="InterPro" id="IPR013128">
    <property type="entry name" value="Peptidase_C1A"/>
</dbReference>
<accession>A0A8S0TM02</accession>
<gene>
    <name evidence="7" type="ORF">OLEA9_A089699</name>
</gene>
<dbReference type="CDD" id="cd02248">
    <property type="entry name" value="Peptidase_C1A"/>
    <property type="match status" value="1"/>
</dbReference>
<dbReference type="AlphaFoldDB" id="A0A8S0TM02"/>
<dbReference type="Gene3D" id="1.10.287.2250">
    <property type="match status" value="1"/>
</dbReference>
<dbReference type="SMART" id="SM00848">
    <property type="entry name" value="Inhibitor_I29"/>
    <property type="match status" value="1"/>
</dbReference>
<evidence type="ECO:0000256" key="4">
    <source>
        <dbReference type="SAM" id="SignalP"/>
    </source>
</evidence>
<feature type="chain" id="PRO_5035861249" evidence="4">
    <location>
        <begin position="33"/>
        <end position="625"/>
    </location>
</feature>
<keyword evidence="2" id="KW-1015">Disulfide bond</keyword>
<dbReference type="SUPFAM" id="SSF54001">
    <property type="entry name" value="Cysteine proteinases"/>
    <property type="match status" value="1"/>
</dbReference>
<proteinExistence type="inferred from homology"/>
<feature type="domain" description="Cathepsin propeptide inhibitor" evidence="6">
    <location>
        <begin position="51"/>
        <end position="111"/>
    </location>
</feature>
<dbReference type="Pfam" id="PF00112">
    <property type="entry name" value="Peptidase_C1"/>
    <property type="match status" value="1"/>
</dbReference>
<reference evidence="7 8" key="1">
    <citation type="submission" date="2019-12" db="EMBL/GenBank/DDBJ databases">
        <authorList>
            <person name="Alioto T."/>
            <person name="Alioto T."/>
            <person name="Gomez Garrido J."/>
        </authorList>
    </citation>
    <scope>NUCLEOTIDE SEQUENCE [LARGE SCALE GENOMIC DNA]</scope>
</reference>
<dbReference type="Gene3D" id="3.90.70.10">
    <property type="entry name" value="Cysteine proteinases"/>
    <property type="match status" value="1"/>
</dbReference>
<dbReference type="InterPro" id="IPR000668">
    <property type="entry name" value="Peptidase_C1A_C"/>
</dbReference>
<evidence type="ECO:0000256" key="2">
    <source>
        <dbReference type="ARBA" id="ARBA00023157"/>
    </source>
</evidence>
<evidence type="ECO:0000256" key="3">
    <source>
        <dbReference type="SAM" id="MobiDB-lite"/>
    </source>
</evidence>
<feature type="domain" description="Peptidase C1A papain C-terminal" evidence="5">
    <location>
        <begin position="356"/>
        <end position="569"/>
    </location>
</feature>
<comment type="caution">
    <text evidence="7">The sequence shown here is derived from an EMBL/GenBank/DDBJ whole genome shotgun (WGS) entry which is preliminary data.</text>
</comment>
<evidence type="ECO:0000259" key="6">
    <source>
        <dbReference type="SMART" id="SM00848"/>
    </source>
</evidence>
<dbReference type="EMBL" id="CACTIH010007260">
    <property type="protein sequence ID" value="CAA3006387.1"/>
    <property type="molecule type" value="Genomic_DNA"/>
</dbReference>
<dbReference type="GO" id="GO:0006508">
    <property type="term" value="P:proteolysis"/>
    <property type="evidence" value="ECO:0007669"/>
    <property type="project" value="InterPro"/>
</dbReference>
<name>A0A8S0TM02_OLEEU</name>
<dbReference type="InterPro" id="IPR038765">
    <property type="entry name" value="Papain-like_cys_pep_sf"/>
</dbReference>
<dbReference type="Pfam" id="PF08246">
    <property type="entry name" value="Inhibitor_I29"/>
    <property type="match status" value="1"/>
</dbReference>
<keyword evidence="8" id="KW-1185">Reference proteome</keyword>
<feature type="compositionally biased region" description="Low complexity" evidence="3">
    <location>
        <begin position="326"/>
        <end position="346"/>
    </location>
</feature>
<evidence type="ECO:0000256" key="1">
    <source>
        <dbReference type="ARBA" id="ARBA00008455"/>
    </source>
</evidence>
<comment type="similarity">
    <text evidence="1">Belongs to the peptidase C1 family.</text>
</comment>
<dbReference type="PRINTS" id="PR00705">
    <property type="entry name" value="PAPAIN"/>
</dbReference>
<dbReference type="PANTHER" id="PTHR12411">
    <property type="entry name" value="CYSTEINE PROTEASE FAMILY C1-RELATED"/>
    <property type="match status" value="1"/>
</dbReference>
<dbReference type="SMART" id="SM00645">
    <property type="entry name" value="Pept_C1"/>
    <property type="match status" value="1"/>
</dbReference>